<evidence type="ECO:0000313" key="2">
    <source>
        <dbReference type="EMBL" id="OAX81632.1"/>
    </source>
</evidence>
<protein>
    <submittedName>
        <fullName evidence="2">Uncharacterized protein</fullName>
    </submittedName>
</protein>
<feature type="region of interest" description="Disordered" evidence="1">
    <location>
        <begin position="1"/>
        <end position="28"/>
    </location>
</feature>
<name>A0A1B7NXX8_9EURO</name>
<evidence type="ECO:0000256" key="1">
    <source>
        <dbReference type="SAM" id="MobiDB-lite"/>
    </source>
</evidence>
<dbReference type="AlphaFoldDB" id="A0A1B7NXX8"/>
<dbReference type="OrthoDB" id="72726at2759"/>
<reference evidence="2 3" key="1">
    <citation type="submission" date="2015-07" db="EMBL/GenBank/DDBJ databases">
        <title>Emmonsia species relationships and genome sequence.</title>
        <authorList>
            <person name="Cuomo C.A."/>
            <person name="Schwartz I.S."/>
            <person name="Kenyon C."/>
            <person name="de Hoog G.S."/>
            <person name="Govender N.P."/>
            <person name="Botha A."/>
            <person name="Moreno L."/>
            <person name="de Vries M."/>
            <person name="Munoz J.F."/>
            <person name="Stielow J.B."/>
        </authorList>
    </citation>
    <scope>NUCLEOTIDE SEQUENCE [LARGE SCALE GENOMIC DNA]</scope>
    <source>
        <strain evidence="2 3">CBS 136260</strain>
    </source>
</reference>
<sequence length="127" mass="14449">MPGSHLLINPPNNDEDDVDPQIQDGHETEEDAADIVVNRVDADFPVKPGDNRVLKYIHPGSYMLEDTLVSFKMASDGLRKLFKRKIAGGLFKPWTDLMIVLLTRQLYMLSTNKGLTIYYYPHMKQGI</sequence>
<gene>
    <name evidence="2" type="ORF">ACJ72_04031</name>
</gene>
<keyword evidence="3" id="KW-1185">Reference proteome</keyword>
<proteinExistence type="predicted"/>
<dbReference type="Proteomes" id="UP000091918">
    <property type="component" value="Unassembled WGS sequence"/>
</dbReference>
<accession>A0A1B7NXX8</accession>
<evidence type="ECO:0000313" key="3">
    <source>
        <dbReference type="Proteomes" id="UP000091918"/>
    </source>
</evidence>
<organism evidence="2 3">
    <name type="scientific">Emergomyces africanus</name>
    <dbReference type="NCBI Taxonomy" id="1955775"/>
    <lineage>
        <taxon>Eukaryota</taxon>
        <taxon>Fungi</taxon>
        <taxon>Dikarya</taxon>
        <taxon>Ascomycota</taxon>
        <taxon>Pezizomycotina</taxon>
        <taxon>Eurotiomycetes</taxon>
        <taxon>Eurotiomycetidae</taxon>
        <taxon>Onygenales</taxon>
        <taxon>Ajellomycetaceae</taxon>
        <taxon>Emergomyces</taxon>
    </lineage>
</organism>
<dbReference type="EMBL" id="LGUA01000439">
    <property type="protein sequence ID" value="OAX81632.1"/>
    <property type="molecule type" value="Genomic_DNA"/>
</dbReference>
<comment type="caution">
    <text evidence="2">The sequence shown here is derived from an EMBL/GenBank/DDBJ whole genome shotgun (WGS) entry which is preliminary data.</text>
</comment>